<evidence type="ECO:0000313" key="2">
    <source>
        <dbReference type="Proteomes" id="UP000600365"/>
    </source>
</evidence>
<reference evidence="1 2" key="1">
    <citation type="journal article" date="2014" name="Int. J. Syst. Evol. Microbiol.">
        <title>Complete genome sequence of Corynebacterium casei LMG S-19264T (=DSM 44701T), isolated from a smear-ripened cheese.</title>
        <authorList>
            <consortium name="US DOE Joint Genome Institute (JGI-PGF)"/>
            <person name="Walter F."/>
            <person name="Albersmeier A."/>
            <person name="Kalinowski J."/>
            <person name="Ruckert C."/>
        </authorList>
    </citation>
    <scope>NUCLEOTIDE SEQUENCE [LARGE SCALE GENOMIC DNA]</scope>
    <source>
        <strain evidence="1 2">CGMCC 4.7111</strain>
    </source>
</reference>
<organism evidence="1 2">
    <name type="scientific">Streptomyces albiflavescens</name>
    <dbReference type="NCBI Taxonomy" id="1623582"/>
    <lineage>
        <taxon>Bacteria</taxon>
        <taxon>Bacillati</taxon>
        <taxon>Actinomycetota</taxon>
        <taxon>Actinomycetes</taxon>
        <taxon>Kitasatosporales</taxon>
        <taxon>Streptomycetaceae</taxon>
        <taxon>Streptomyces</taxon>
    </lineage>
</organism>
<dbReference type="GO" id="GO:0016773">
    <property type="term" value="F:phosphotransferase activity, alcohol group as acceptor"/>
    <property type="evidence" value="ECO:0007669"/>
    <property type="project" value="InterPro"/>
</dbReference>
<dbReference type="Gene3D" id="3.90.1200.10">
    <property type="match status" value="1"/>
</dbReference>
<gene>
    <name evidence="1" type="ORF">GCM10011579_028660</name>
</gene>
<keyword evidence="2" id="KW-1185">Reference proteome</keyword>
<name>A0A917Y1G0_9ACTN</name>
<dbReference type="InterPro" id="IPR006748">
    <property type="entry name" value="NH2Glyco/OHUrea_AB-resist_kin"/>
</dbReference>
<dbReference type="InterPro" id="IPR011009">
    <property type="entry name" value="Kinase-like_dom_sf"/>
</dbReference>
<dbReference type="SUPFAM" id="SSF56112">
    <property type="entry name" value="Protein kinase-like (PK-like)"/>
    <property type="match status" value="1"/>
</dbReference>
<dbReference type="AlphaFoldDB" id="A0A917Y1G0"/>
<sequence>MIEIPDDFASSTLDREGEESRAWLATLPLLVDELLERWSCTPTATAMYGQVGLVVPVLHHGSPGVLKISHPHPGLVHEPHALACWGGHGAVLLHERDDSNFAMVLEQAEQTSLADLDDVDEAVAAAGRLVHRLAVPAPPHLPRLRHHAEQWWLEEIRKGAEELAYPLPHRVVDAALSTVKELGPDQPDSLVHGDLHYANVLRAEREPWLAIDPKGYAGDPAYDAIKLLRGHFDDLLTAGDLKTALFRRLDIFADAAELDRERVSRWAQARAVMSAQWGRQNGDPAWLLDITDQIAEALTAPRSLAPSENHGRSL</sequence>
<protein>
    <submittedName>
        <fullName evidence="1">Hydroxyurea phosphotransferase</fullName>
    </submittedName>
</protein>
<accession>A0A917Y1G0</accession>
<proteinExistence type="predicted"/>
<dbReference type="Pfam" id="PF04655">
    <property type="entry name" value="APH_6_hur"/>
    <property type="match status" value="1"/>
</dbReference>
<dbReference type="RefSeq" id="WP_189186326.1">
    <property type="nucleotide sequence ID" value="NZ_BMMM01000004.1"/>
</dbReference>
<dbReference type="GO" id="GO:0019748">
    <property type="term" value="P:secondary metabolic process"/>
    <property type="evidence" value="ECO:0007669"/>
    <property type="project" value="InterPro"/>
</dbReference>
<dbReference type="Proteomes" id="UP000600365">
    <property type="component" value="Unassembled WGS sequence"/>
</dbReference>
<evidence type="ECO:0000313" key="1">
    <source>
        <dbReference type="EMBL" id="GGN61900.1"/>
    </source>
</evidence>
<comment type="caution">
    <text evidence="1">The sequence shown here is derived from an EMBL/GenBank/DDBJ whole genome shotgun (WGS) entry which is preliminary data.</text>
</comment>
<dbReference type="EMBL" id="BMMM01000004">
    <property type="protein sequence ID" value="GGN61900.1"/>
    <property type="molecule type" value="Genomic_DNA"/>
</dbReference>